<dbReference type="EMBL" id="JBHSFP010000068">
    <property type="protein sequence ID" value="MFC4536988.1"/>
    <property type="molecule type" value="Genomic_DNA"/>
</dbReference>
<gene>
    <name evidence="1" type="ORF">ACFO60_39975</name>
</gene>
<reference evidence="2" key="1">
    <citation type="journal article" date="2019" name="Int. J. Syst. Evol. Microbiol.">
        <title>The Global Catalogue of Microorganisms (GCM) 10K type strain sequencing project: providing services to taxonomists for standard genome sequencing and annotation.</title>
        <authorList>
            <consortium name="The Broad Institute Genomics Platform"/>
            <consortium name="The Broad Institute Genome Sequencing Center for Infectious Disease"/>
            <person name="Wu L."/>
            <person name="Ma J."/>
        </authorList>
    </citation>
    <scope>NUCLEOTIDE SEQUENCE [LARGE SCALE GENOMIC DNA]</scope>
    <source>
        <strain evidence="2">CGMCC 4.7132</strain>
    </source>
</reference>
<accession>A0ABV9CVJ5</accession>
<protein>
    <submittedName>
        <fullName evidence="1">Uncharacterized protein</fullName>
    </submittedName>
</protein>
<evidence type="ECO:0000313" key="1">
    <source>
        <dbReference type="EMBL" id="MFC4536988.1"/>
    </source>
</evidence>
<organism evidence="1 2">
    <name type="scientific">Sphaerisporangium dianthi</name>
    <dbReference type="NCBI Taxonomy" id="1436120"/>
    <lineage>
        <taxon>Bacteria</taxon>
        <taxon>Bacillati</taxon>
        <taxon>Actinomycetota</taxon>
        <taxon>Actinomycetes</taxon>
        <taxon>Streptosporangiales</taxon>
        <taxon>Streptosporangiaceae</taxon>
        <taxon>Sphaerisporangium</taxon>
    </lineage>
</organism>
<comment type="caution">
    <text evidence="1">The sequence shown here is derived from an EMBL/GenBank/DDBJ whole genome shotgun (WGS) entry which is preliminary data.</text>
</comment>
<dbReference type="Proteomes" id="UP001596004">
    <property type="component" value="Unassembled WGS sequence"/>
</dbReference>
<keyword evidence="2" id="KW-1185">Reference proteome</keyword>
<proteinExistence type="predicted"/>
<evidence type="ECO:0000313" key="2">
    <source>
        <dbReference type="Proteomes" id="UP001596004"/>
    </source>
</evidence>
<dbReference type="RefSeq" id="WP_380852478.1">
    <property type="nucleotide sequence ID" value="NZ_JBHSFP010000068.1"/>
</dbReference>
<sequence length="50" mass="5465">MTQAMYEPGEHENRAMMAAHDNPETAKVFAILALASAVNRLAQAQENANH</sequence>
<name>A0ABV9CVJ5_9ACTN</name>